<dbReference type="Gene3D" id="3.40.190.10">
    <property type="entry name" value="Periplasmic binding protein-like II"/>
    <property type="match status" value="1"/>
</dbReference>
<dbReference type="PANTHER" id="PTHR30061:SF50">
    <property type="entry name" value="MALTOSE_MALTODEXTRIN-BINDING PERIPLASMIC PROTEIN"/>
    <property type="match status" value="1"/>
</dbReference>
<evidence type="ECO:0008006" key="5">
    <source>
        <dbReference type="Google" id="ProtNLM"/>
    </source>
</evidence>
<dbReference type="InterPro" id="IPR006059">
    <property type="entry name" value="SBP"/>
</dbReference>
<keyword evidence="3" id="KW-0732">Signal</keyword>
<organism evidence="4">
    <name type="scientific">marine sediment metagenome</name>
    <dbReference type="NCBI Taxonomy" id="412755"/>
    <lineage>
        <taxon>unclassified sequences</taxon>
        <taxon>metagenomes</taxon>
        <taxon>ecological metagenomes</taxon>
    </lineage>
</organism>
<dbReference type="AlphaFoldDB" id="X1ND05"/>
<protein>
    <recommendedName>
        <fullName evidence="5">Extracellular solute-binding protein</fullName>
    </recommendedName>
</protein>
<reference evidence="4" key="1">
    <citation type="journal article" date="2014" name="Front. Microbiol.">
        <title>High frequency of phylogenetically diverse reductive dehalogenase-homologous genes in deep subseafloor sedimentary metagenomes.</title>
        <authorList>
            <person name="Kawai M."/>
            <person name="Futagami T."/>
            <person name="Toyoda A."/>
            <person name="Takaki Y."/>
            <person name="Nishi S."/>
            <person name="Hori S."/>
            <person name="Arai W."/>
            <person name="Tsubouchi T."/>
            <person name="Morono Y."/>
            <person name="Uchiyama I."/>
            <person name="Ito T."/>
            <person name="Fujiyama A."/>
            <person name="Inagaki F."/>
            <person name="Takami H."/>
        </authorList>
    </citation>
    <scope>NUCLEOTIDE SEQUENCE</scope>
    <source>
        <strain evidence="4">Expedition CK06-06</strain>
    </source>
</reference>
<accession>X1ND05</accession>
<comment type="similarity">
    <text evidence="1">Belongs to the bacterial solute-binding protein 1 family.</text>
</comment>
<dbReference type="Pfam" id="PF13416">
    <property type="entry name" value="SBP_bac_8"/>
    <property type="match status" value="1"/>
</dbReference>
<dbReference type="GO" id="GO:0015768">
    <property type="term" value="P:maltose transport"/>
    <property type="evidence" value="ECO:0007669"/>
    <property type="project" value="TreeGrafter"/>
</dbReference>
<evidence type="ECO:0000313" key="4">
    <source>
        <dbReference type="EMBL" id="GAI24700.1"/>
    </source>
</evidence>
<comment type="caution">
    <text evidence="4">The sequence shown here is derived from an EMBL/GenBank/DDBJ whole genome shotgun (WGS) entry which is preliminary data.</text>
</comment>
<evidence type="ECO:0000256" key="3">
    <source>
        <dbReference type="ARBA" id="ARBA00022729"/>
    </source>
</evidence>
<dbReference type="GO" id="GO:0055052">
    <property type="term" value="C:ATP-binding cassette (ABC) transporter complex, substrate-binding subunit-containing"/>
    <property type="evidence" value="ECO:0007669"/>
    <property type="project" value="TreeGrafter"/>
</dbReference>
<proteinExistence type="inferred from homology"/>
<dbReference type="PANTHER" id="PTHR30061">
    <property type="entry name" value="MALTOSE-BINDING PERIPLASMIC PROTEIN"/>
    <property type="match status" value="1"/>
</dbReference>
<name>X1ND05_9ZZZZ</name>
<evidence type="ECO:0000256" key="1">
    <source>
        <dbReference type="ARBA" id="ARBA00008520"/>
    </source>
</evidence>
<keyword evidence="2" id="KW-0813">Transport</keyword>
<dbReference type="GO" id="GO:0042956">
    <property type="term" value="P:maltodextrin transmembrane transport"/>
    <property type="evidence" value="ECO:0007669"/>
    <property type="project" value="TreeGrafter"/>
</dbReference>
<dbReference type="SUPFAM" id="SSF53850">
    <property type="entry name" value="Periplasmic binding protein-like II"/>
    <property type="match status" value="1"/>
</dbReference>
<sequence length="230" mass="26841">NPVWWHRFFDFYAMYIAASGGRTLFAEGEVDFDNEYAIGVFRFLQKGFEKGYFPKGMLQGNQFLLENIAIQFSGPWNIGFLKKHAPPGFEYDYAPLPVPEGTEEPILTYSDPKNIVIFATTKHPEEAWEFVKFLISKESDLKLLEFTSQIPFRKDLEIDSTYKEYFEENPKVLKFARQISYTRGSDNVTQLKEIFDVIAQAFEYSVIYGMQEPRESVMNAAETVRRILRR</sequence>
<dbReference type="GO" id="GO:1901982">
    <property type="term" value="F:maltose binding"/>
    <property type="evidence" value="ECO:0007669"/>
    <property type="project" value="TreeGrafter"/>
</dbReference>
<evidence type="ECO:0000256" key="2">
    <source>
        <dbReference type="ARBA" id="ARBA00022448"/>
    </source>
</evidence>
<gene>
    <name evidence="4" type="ORF">S06H3_27916</name>
</gene>
<dbReference type="EMBL" id="BARV01016240">
    <property type="protein sequence ID" value="GAI24700.1"/>
    <property type="molecule type" value="Genomic_DNA"/>
</dbReference>
<feature type="non-terminal residue" evidence="4">
    <location>
        <position position="1"/>
    </location>
</feature>